<dbReference type="HAMAP" id="MF_00675">
    <property type="entry name" value="UxaC"/>
    <property type="match status" value="1"/>
</dbReference>
<evidence type="ECO:0000256" key="6">
    <source>
        <dbReference type="ARBA" id="ARBA00023235"/>
    </source>
</evidence>
<reference evidence="8 9" key="1">
    <citation type="submission" date="2024-06" db="EMBL/GenBank/DDBJ databases">
        <title>Caproicibacterium argilliputei sp. nov, a novel caproic acid producing anaerobic bacterium isolated from pit mud.</title>
        <authorList>
            <person name="Xia S."/>
        </authorList>
    </citation>
    <scope>NUCLEOTIDE SEQUENCE [LARGE SCALE GENOMIC DNA]</scope>
    <source>
        <strain evidence="8 9">ZCY20-5</strain>
    </source>
</reference>
<dbReference type="EMBL" id="CP135996">
    <property type="protein sequence ID" value="WOC31367.1"/>
    <property type="molecule type" value="Genomic_DNA"/>
</dbReference>
<evidence type="ECO:0000256" key="7">
    <source>
        <dbReference type="HAMAP-Rule" id="MF_00675"/>
    </source>
</evidence>
<dbReference type="SUPFAM" id="SSF51556">
    <property type="entry name" value="Metallo-dependent hydrolases"/>
    <property type="match status" value="1"/>
</dbReference>
<dbReference type="AlphaFoldDB" id="A0AA97H1J2"/>
<keyword evidence="6 7" id="KW-0413">Isomerase</keyword>
<dbReference type="Gene3D" id="3.20.20.140">
    <property type="entry name" value="Metal-dependent hydrolases"/>
    <property type="match status" value="1"/>
</dbReference>
<dbReference type="GO" id="GO:0042840">
    <property type="term" value="P:D-glucuronate catabolic process"/>
    <property type="evidence" value="ECO:0007669"/>
    <property type="project" value="TreeGrafter"/>
</dbReference>
<evidence type="ECO:0000313" key="8">
    <source>
        <dbReference type="EMBL" id="WOC31367.1"/>
    </source>
</evidence>
<evidence type="ECO:0000256" key="3">
    <source>
        <dbReference type="ARBA" id="ARBA00008397"/>
    </source>
</evidence>
<dbReference type="Pfam" id="PF02614">
    <property type="entry name" value="UxaC"/>
    <property type="match status" value="1"/>
</dbReference>
<dbReference type="EC" id="5.3.1.12" evidence="4 7"/>
<gene>
    <name evidence="7 8" type="primary">uxaC</name>
    <name evidence="8" type="ORF">PXC00_09050</name>
</gene>
<evidence type="ECO:0000256" key="4">
    <source>
        <dbReference type="ARBA" id="ARBA00012546"/>
    </source>
</evidence>
<keyword evidence="9" id="KW-1185">Reference proteome</keyword>
<evidence type="ECO:0000256" key="1">
    <source>
        <dbReference type="ARBA" id="ARBA00001165"/>
    </source>
</evidence>
<evidence type="ECO:0000256" key="5">
    <source>
        <dbReference type="ARBA" id="ARBA00020555"/>
    </source>
</evidence>
<protein>
    <recommendedName>
        <fullName evidence="5 7">Uronate isomerase</fullName>
        <ecNumber evidence="4 7">5.3.1.12</ecNumber>
    </recommendedName>
    <alternativeName>
        <fullName evidence="7">Glucuronate isomerase</fullName>
    </alternativeName>
    <alternativeName>
        <fullName evidence="7">Uronic isomerase</fullName>
    </alternativeName>
</protein>
<dbReference type="RefSeq" id="WP_275846482.1">
    <property type="nucleotide sequence ID" value="NZ_CP135996.1"/>
</dbReference>
<accession>A0AA97H1J2</accession>
<reference evidence="9" key="3">
    <citation type="submission" date="2024-06" db="EMBL/GenBank/DDBJ databases">
        <authorList>
            <person name="Zeng C."/>
        </authorList>
    </citation>
    <scope>NUCLEOTIDE SEQUENCE [LARGE SCALE GENOMIC DNA]</scope>
    <source>
        <strain evidence="9">ZCY20-5</strain>
    </source>
</reference>
<comment type="similarity">
    <text evidence="3 7">Belongs to the metallo-dependent hydrolases superfamily. Uronate isomerase family.</text>
</comment>
<comment type="catalytic activity">
    <reaction evidence="7">
        <text>aldehydo-D-galacturonate = keto-D-tagaturonate</text>
        <dbReference type="Rhea" id="RHEA:27702"/>
        <dbReference type="ChEBI" id="CHEBI:12952"/>
        <dbReference type="ChEBI" id="CHEBI:17886"/>
    </reaction>
</comment>
<dbReference type="GO" id="GO:0008880">
    <property type="term" value="F:glucuronate isomerase activity"/>
    <property type="evidence" value="ECO:0007669"/>
    <property type="project" value="UniProtKB-UniRule"/>
</dbReference>
<comment type="pathway">
    <text evidence="2 7">Carbohydrate metabolism; pentose and glucuronate interconversion.</text>
</comment>
<dbReference type="NCBIfam" id="NF002794">
    <property type="entry name" value="PRK02925.1"/>
    <property type="match status" value="1"/>
</dbReference>
<name>A0AA97H1J2_9FIRM</name>
<sequence>MKPLIQDDFMLHSGTASLLYHRFAEKAPIFDYHCHLSPAEILENKTYRNLTEVWLSGDHYKWRLMRAAGVPEAYITGNADPYDKFLQFSKTVPRCAGNPMYHWTQLELKRYFGIDDLLNPENAPRIWERSGEQLQSPACSARELIRRSGVAALCTTDDPVDDLHCHKALAADKSFGVRVLPSFRPETALHPENQNFTVWVQQLSQVTGQSITTLRELEDALEKRAVFFRQAGCLSADQSLASPDFRCGTRAEAEAAFQKRMEGKSLTDAETNAYQVQLLLALGRIYHRLGLVMQLHFGVIRSCSSRMLAQCGADTGFDAVGDGISAASLAALLDALDRTGELPKTVVYSLNANDNDKLASVLGCFQENVFPQKMQLGAAWWFNDHRDGMEAQMRALANTGLLSGFIGMLTDSRSFLSYTRHEYFRRILCNLLGEWTERGELPTDYDLLGGMVEDICFHNAETYFDLPKMQE</sequence>
<organism evidence="8 9">
    <name type="scientific">Caproicibacterium argilliputei</name>
    <dbReference type="NCBI Taxonomy" id="3030016"/>
    <lineage>
        <taxon>Bacteria</taxon>
        <taxon>Bacillati</taxon>
        <taxon>Bacillota</taxon>
        <taxon>Clostridia</taxon>
        <taxon>Eubacteriales</taxon>
        <taxon>Oscillospiraceae</taxon>
        <taxon>Caproicibacterium</taxon>
    </lineage>
</organism>
<proteinExistence type="inferred from homology"/>
<dbReference type="PANTHER" id="PTHR30068">
    <property type="entry name" value="URONATE ISOMERASE"/>
    <property type="match status" value="1"/>
</dbReference>
<dbReference type="KEGG" id="carl:PXC00_09050"/>
<dbReference type="PANTHER" id="PTHR30068:SF4">
    <property type="entry name" value="URONATE ISOMERASE"/>
    <property type="match status" value="1"/>
</dbReference>
<evidence type="ECO:0000313" key="9">
    <source>
        <dbReference type="Proteomes" id="UP001300604"/>
    </source>
</evidence>
<comment type="catalytic activity">
    <reaction evidence="1 7">
        <text>D-glucuronate = D-fructuronate</text>
        <dbReference type="Rhea" id="RHEA:13049"/>
        <dbReference type="ChEBI" id="CHEBI:58720"/>
        <dbReference type="ChEBI" id="CHEBI:59863"/>
        <dbReference type="EC" id="5.3.1.12"/>
    </reaction>
</comment>
<dbReference type="Gene3D" id="1.10.2020.10">
    <property type="entry name" value="uronate isomerase, domain 2, chain A"/>
    <property type="match status" value="1"/>
</dbReference>
<dbReference type="InterPro" id="IPR032466">
    <property type="entry name" value="Metal_Hydrolase"/>
</dbReference>
<dbReference type="InterPro" id="IPR003766">
    <property type="entry name" value="Uronate_isomerase"/>
</dbReference>
<evidence type="ECO:0000256" key="2">
    <source>
        <dbReference type="ARBA" id="ARBA00004892"/>
    </source>
</evidence>
<reference evidence="9" key="2">
    <citation type="submission" date="2024-06" db="EMBL/GenBank/DDBJ databases">
        <title>Caproicibacterium argilliputei sp. nov, a novel caproic acid producing anaerobic bacterium isolated from pit mud.</title>
        <authorList>
            <person name="Zeng C."/>
        </authorList>
    </citation>
    <scope>NUCLEOTIDE SEQUENCE [LARGE SCALE GENOMIC DNA]</scope>
    <source>
        <strain evidence="9">ZCY20-5</strain>
    </source>
</reference>
<dbReference type="GO" id="GO:0019698">
    <property type="term" value="P:D-galacturonate catabolic process"/>
    <property type="evidence" value="ECO:0007669"/>
    <property type="project" value="TreeGrafter"/>
</dbReference>
<dbReference type="Proteomes" id="UP001300604">
    <property type="component" value="Chromosome"/>
</dbReference>